<dbReference type="InterPro" id="IPR036388">
    <property type="entry name" value="WH-like_DNA-bd_sf"/>
</dbReference>
<dbReference type="SMART" id="SM00346">
    <property type="entry name" value="HTH_ICLR"/>
    <property type="match status" value="1"/>
</dbReference>
<keyword evidence="8" id="KW-1185">Reference proteome</keyword>
<dbReference type="EMBL" id="JAAWWP010000003">
    <property type="protein sequence ID" value="NKI40916.1"/>
    <property type="molecule type" value="Genomic_DNA"/>
</dbReference>
<dbReference type="Proteomes" id="UP000772196">
    <property type="component" value="Unassembled WGS sequence"/>
</dbReference>
<evidence type="ECO:0000256" key="1">
    <source>
        <dbReference type="ARBA" id="ARBA00023015"/>
    </source>
</evidence>
<dbReference type="Gene3D" id="3.30.450.40">
    <property type="match status" value="1"/>
</dbReference>
<accession>A0ABX1GXU2</accession>
<dbReference type="PANTHER" id="PTHR30136:SF24">
    <property type="entry name" value="HTH-TYPE TRANSCRIPTIONAL REPRESSOR ALLR"/>
    <property type="match status" value="1"/>
</dbReference>
<keyword evidence="1" id="KW-0805">Transcription regulation</keyword>
<organism evidence="7 8">
    <name type="scientific">Streptomyces physcomitrii</name>
    <dbReference type="NCBI Taxonomy" id="2724184"/>
    <lineage>
        <taxon>Bacteria</taxon>
        <taxon>Bacillati</taxon>
        <taxon>Actinomycetota</taxon>
        <taxon>Actinomycetes</taxon>
        <taxon>Kitasatosporales</taxon>
        <taxon>Streptomycetaceae</taxon>
        <taxon>Streptomyces</taxon>
    </lineage>
</organism>
<proteinExistence type="predicted"/>
<dbReference type="PROSITE" id="PS51078">
    <property type="entry name" value="ICLR_ED"/>
    <property type="match status" value="1"/>
</dbReference>
<dbReference type="InterPro" id="IPR036390">
    <property type="entry name" value="WH_DNA-bd_sf"/>
</dbReference>
<evidence type="ECO:0000259" key="5">
    <source>
        <dbReference type="PROSITE" id="PS51077"/>
    </source>
</evidence>
<feature type="domain" description="HTH iclR-type" evidence="5">
    <location>
        <begin position="35"/>
        <end position="97"/>
    </location>
</feature>
<feature type="domain" description="IclR-ED" evidence="6">
    <location>
        <begin position="98"/>
        <end position="279"/>
    </location>
</feature>
<evidence type="ECO:0000256" key="4">
    <source>
        <dbReference type="SAM" id="MobiDB-lite"/>
    </source>
</evidence>
<dbReference type="SUPFAM" id="SSF46785">
    <property type="entry name" value="Winged helix' DNA-binding domain"/>
    <property type="match status" value="1"/>
</dbReference>
<feature type="compositionally biased region" description="Low complexity" evidence="4">
    <location>
        <begin position="8"/>
        <end position="19"/>
    </location>
</feature>
<protein>
    <submittedName>
        <fullName evidence="7">IclR family transcriptional regulator</fullName>
    </submittedName>
</protein>
<dbReference type="Pfam" id="PF01614">
    <property type="entry name" value="IclR_C"/>
    <property type="match status" value="1"/>
</dbReference>
<evidence type="ECO:0000256" key="3">
    <source>
        <dbReference type="ARBA" id="ARBA00023163"/>
    </source>
</evidence>
<reference evidence="7 8" key="1">
    <citation type="submission" date="2020-04" db="EMBL/GenBank/DDBJ databases">
        <title>Phylogenetic Diversity and Antibacterial Activity against Ralstonia solanacearum of Endophytic Actinomycete Isolated from Moss.</title>
        <authorList>
            <person name="Zhuang X."/>
        </authorList>
    </citation>
    <scope>NUCLEOTIDE SEQUENCE [LARGE SCALE GENOMIC DNA]</scope>
    <source>
        <strain evidence="7 8">LD120</strain>
    </source>
</reference>
<dbReference type="PANTHER" id="PTHR30136">
    <property type="entry name" value="HELIX-TURN-HELIX TRANSCRIPTIONAL REGULATOR, ICLR FAMILY"/>
    <property type="match status" value="1"/>
</dbReference>
<dbReference type="Gene3D" id="1.10.10.10">
    <property type="entry name" value="Winged helix-like DNA-binding domain superfamily/Winged helix DNA-binding domain"/>
    <property type="match status" value="1"/>
</dbReference>
<dbReference type="InterPro" id="IPR014757">
    <property type="entry name" value="Tscrpt_reg_IclR_C"/>
</dbReference>
<evidence type="ECO:0000313" key="8">
    <source>
        <dbReference type="Proteomes" id="UP000772196"/>
    </source>
</evidence>
<evidence type="ECO:0000259" key="6">
    <source>
        <dbReference type="PROSITE" id="PS51078"/>
    </source>
</evidence>
<dbReference type="PROSITE" id="PS51077">
    <property type="entry name" value="HTH_ICLR"/>
    <property type="match status" value="1"/>
</dbReference>
<feature type="region of interest" description="Disordered" evidence="4">
    <location>
        <begin position="1"/>
        <end position="32"/>
    </location>
</feature>
<gene>
    <name evidence="7" type="ORF">HFV08_06630</name>
</gene>
<dbReference type="Pfam" id="PF09339">
    <property type="entry name" value="HTH_IclR"/>
    <property type="match status" value="1"/>
</dbReference>
<keyword evidence="3" id="KW-0804">Transcription</keyword>
<dbReference type="InterPro" id="IPR029016">
    <property type="entry name" value="GAF-like_dom_sf"/>
</dbReference>
<evidence type="ECO:0000256" key="2">
    <source>
        <dbReference type="ARBA" id="ARBA00023125"/>
    </source>
</evidence>
<evidence type="ECO:0000313" key="7">
    <source>
        <dbReference type="EMBL" id="NKI40916.1"/>
    </source>
</evidence>
<sequence>MPNKGERAASSGTAAKAAGGAAGGPAAGAAESGGVKSARRAIELIEAFAATDAWLSPSDLHTGIGFPRSSLHGLLRTLLEAGWLELDQSSGRYRLGVRALICGTAYLDRDPVVPYATETLEKIRSETGCTTHFARRNGAEVVYLETREAKRSTHLVSRVGRTLPAHATALGKALLAELTQEEIDQLLPAKLPALTPRTLVSRADLHAECARIRESGYASEVEEGTSGVRCVAAVIPYRIPGTDALSCSMPAAEVTDAEAARIGEVLADATADLGRRLRRAGVR</sequence>
<dbReference type="RefSeq" id="WP_168536784.1">
    <property type="nucleotide sequence ID" value="NZ_JAAWWP010000003.1"/>
</dbReference>
<dbReference type="SUPFAM" id="SSF55781">
    <property type="entry name" value="GAF domain-like"/>
    <property type="match status" value="1"/>
</dbReference>
<dbReference type="InterPro" id="IPR005471">
    <property type="entry name" value="Tscrpt_reg_IclR_N"/>
</dbReference>
<name>A0ABX1GXU2_9ACTN</name>
<keyword evidence="2" id="KW-0238">DNA-binding</keyword>
<comment type="caution">
    <text evidence="7">The sequence shown here is derived from an EMBL/GenBank/DDBJ whole genome shotgun (WGS) entry which is preliminary data.</text>
</comment>
<dbReference type="InterPro" id="IPR050707">
    <property type="entry name" value="HTH_MetabolicPath_Reg"/>
</dbReference>